<sequence length="149" mass="17188">MIQSKRLVLLLAIALSGSAYSQQKPKYASSPFKQVDVPDSVLRRINLAIKRRERLPQNTFPIYVFNLAKHDDYVFKDGIYSYKLSSPHAERRIFIVYKGATTIFNGVHVDDVLREYVAFVEKSKLPTATTIRYLNIIGKHLQEQYDANH</sequence>
<gene>
    <name evidence="2" type="ORF">E5K02_19820</name>
</gene>
<evidence type="ECO:0000256" key="1">
    <source>
        <dbReference type="SAM" id="SignalP"/>
    </source>
</evidence>
<keyword evidence="3" id="KW-1185">Reference proteome</keyword>
<feature type="signal peptide" evidence="1">
    <location>
        <begin position="1"/>
        <end position="21"/>
    </location>
</feature>
<dbReference type="AlphaFoldDB" id="A0A4Z0Q2S5"/>
<evidence type="ECO:0000313" key="2">
    <source>
        <dbReference type="EMBL" id="TGE23443.1"/>
    </source>
</evidence>
<organism evidence="2 3">
    <name type="scientific">Hymenobacter metallicola</name>
    <dbReference type="NCBI Taxonomy" id="2563114"/>
    <lineage>
        <taxon>Bacteria</taxon>
        <taxon>Pseudomonadati</taxon>
        <taxon>Bacteroidota</taxon>
        <taxon>Cytophagia</taxon>
        <taxon>Cytophagales</taxon>
        <taxon>Hymenobacteraceae</taxon>
        <taxon>Hymenobacter</taxon>
    </lineage>
</organism>
<dbReference type="RefSeq" id="WP_135397149.1">
    <property type="nucleotide sequence ID" value="NZ_SRMB01000004.1"/>
</dbReference>
<proteinExistence type="predicted"/>
<accession>A0A4Z0Q2S5</accession>
<dbReference type="OrthoDB" id="1083264at2"/>
<keyword evidence="1" id="KW-0732">Signal</keyword>
<reference evidence="2 3" key="1">
    <citation type="submission" date="2019-04" db="EMBL/GenBank/DDBJ databases">
        <authorList>
            <person name="Feng G."/>
            <person name="Zhang J."/>
            <person name="Zhu H."/>
        </authorList>
    </citation>
    <scope>NUCLEOTIDE SEQUENCE [LARGE SCALE GENOMIC DNA]</scope>
    <source>
        <strain evidence="2 3">9PBR-1</strain>
    </source>
</reference>
<feature type="chain" id="PRO_5021331866" evidence="1">
    <location>
        <begin position="22"/>
        <end position="149"/>
    </location>
</feature>
<dbReference type="EMBL" id="SRMB01000004">
    <property type="protein sequence ID" value="TGE23443.1"/>
    <property type="molecule type" value="Genomic_DNA"/>
</dbReference>
<comment type="caution">
    <text evidence="2">The sequence shown here is derived from an EMBL/GenBank/DDBJ whole genome shotgun (WGS) entry which is preliminary data.</text>
</comment>
<name>A0A4Z0Q2S5_9BACT</name>
<protein>
    <submittedName>
        <fullName evidence="2">Uncharacterized protein</fullName>
    </submittedName>
</protein>
<dbReference type="Proteomes" id="UP000298471">
    <property type="component" value="Unassembled WGS sequence"/>
</dbReference>
<evidence type="ECO:0000313" key="3">
    <source>
        <dbReference type="Proteomes" id="UP000298471"/>
    </source>
</evidence>